<evidence type="ECO:0000256" key="4">
    <source>
        <dbReference type="ARBA" id="ARBA00023163"/>
    </source>
</evidence>
<dbReference type="InterPro" id="IPR036879">
    <property type="entry name" value="TF_MADSbox_sf"/>
</dbReference>
<dbReference type="GO" id="GO:0046983">
    <property type="term" value="F:protein dimerization activity"/>
    <property type="evidence" value="ECO:0007669"/>
    <property type="project" value="InterPro"/>
</dbReference>
<feature type="domain" description="Rab-GAP TBC" evidence="8">
    <location>
        <begin position="110"/>
        <end position="372"/>
    </location>
</feature>
<keyword evidence="10" id="KW-1185">Reference proteome</keyword>
<keyword evidence="4" id="KW-0804">Transcription</keyword>
<dbReference type="SMART" id="SM00432">
    <property type="entry name" value="MADS"/>
    <property type="match status" value="1"/>
</dbReference>
<dbReference type="Gene3D" id="1.10.10.750">
    <property type="entry name" value="Ypt/Rab-GAP domain of gyp1p, domain 1"/>
    <property type="match status" value="1"/>
</dbReference>
<dbReference type="GO" id="GO:0005096">
    <property type="term" value="F:GTPase activator activity"/>
    <property type="evidence" value="ECO:0007669"/>
    <property type="project" value="TreeGrafter"/>
</dbReference>
<evidence type="ECO:0000259" key="8">
    <source>
        <dbReference type="PROSITE" id="PS50086"/>
    </source>
</evidence>
<dbReference type="FunFam" id="1.10.472.80:FF:000009">
    <property type="entry name" value="TBC1 domain family member 13"/>
    <property type="match status" value="1"/>
</dbReference>
<organism evidence="9 10">
    <name type="scientific">Linum tenue</name>
    <dbReference type="NCBI Taxonomy" id="586396"/>
    <lineage>
        <taxon>Eukaryota</taxon>
        <taxon>Viridiplantae</taxon>
        <taxon>Streptophyta</taxon>
        <taxon>Embryophyta</taxon>
        <taxon>Tracheophyta</taxon>
        <taxon>Spermatophyta</taxon>
        <taxon>Magnoliopsida</taxon>
        <taxon>eudicotyledons</taxon>
        <taxon>Gunneridae</taxon>
        <taxon>Pentapetalae</taxon>
        <taxon>rosids</taxon>
        <taxon>fabids</taxon>
        <taxon>Malpighiales</taxon>
        <taxon>Linaceae</taxon>
        <taxon>Linum</taxon>
    </lineage>
</organism>
<dbReference type="SUPFAM" id="SSF47923">
    <property type="entry name" value="Ypt/Rab-GAP domain of gyp1p"/>
    <property type="match status" value="2"/>
</dbReference>
<feature type="region of interest" description="Disordered" evidence="6">
    <location>
        <begin position="1"/>
        <end position="45"/>
    </location>
</feature>
<dbReference type="InterPro" id="IPR035969">
    <property type="entry name" value="Rab-GAP_TBC_sf"/>
</dbReference>
<dbReference type="PROSITE" id="PS50066">
    <property type="entry name" value="MADS_BOX_2"/>
    <property type="match status" value="1"/>
</dbReference>
<dbReference type="EMBL" id="CAMGYJ010000011">
    <property type="protein sequence ID" value="CAI0629240.1"/>
    <property type="molecule type" value="Genomic_DNA"/>
</dbReference>
<evidence type="ECO:0000256" key="1">
    <source>
        <dbReference type="ARBA" id="ARBA00004123"/>
    </source>
</evidence>
<dbReference type="PANTHER" id="PTHR22957:SF495">
    <property type="entry name" value="TBC1 DOMAIN FAMILY MEMBER 13-LIKE ISOFORM X1"/>
    <property type="match status" value="1"/>
</dbReference>
<dbReference type="GO" id="GO:0005634">
    <property type="term" value="C:nucleus"/>
    <property type="evidence" value="ECO:0007669"/>
    <property type="project" value="UniProtKB-SubCell"/>
</dbReference>
<evidence type="ECO:0000256" key="5">
    <source>
        <dbReference type="ARBA" id="ARBA00023242"/>
    </source>
</evidence>
<sequence>MFKDKLTDDLSDRKPSLGTLFARDLTENSVAGGGESGSSPNGVAVHRPGEELELIEPNGSLDLGEKGSCGGYDSAERIAAAEKWSDLEHELSQEEINLEKLRRFAFTGLPNGGGIRATAWKLLLDYLPRSRDLWDKELSGNREKYAKLKEELLLSPSELWREKDEALNDEADVAGQLQRHRIEDHPLNDVKASVWHQYFQKHGEIAEQIDRDVDRTHPDLNFFSGDSSFSRKNRGAMRDILLLFAKVNPAIGYVQGMNEVLAPIFYVFSTTYDEQDLANVEADSFYCFVRLMSDSIDHFCKHMDNSPVGILSTLSRLMELLKANDEELWCHLVYTSKVNPQFYAFRWITLLLTQEFKFQSILRIWDSLLSSPFGNQDMLLRICCAMLVSLRSKLLGGDFAANLKLLQHFPDEIDIEYLLRVARDIGPDGSALHFDIKLAIARWKIQIKSIQNSTNWQVTYSKRRKGLFKKANELTVLCNAKVSSTGKLHEFINPAATSVYITSTFIQSLPSSLRNPRFPIPDESELNPS</sequence>
<dbReference type="Pfam" id="PF00566">
    <property type="entry name" value="RabGAP-TBC"/>
    <property type="match status" value="1"/>
</dbReference>
<dbReference type="Gene3D" id="1.10.472.80">
    <property type="entry name" value="Ypt/Rab-GAP domain of gyp1p, domain 3"/>
    <property type="match status" value="1"/>
</dbReference>
<keyword evidence="2" id="KW-0805">Transcription regulation</keyword>
<evidence type="ECO:0000313" key="9">
    <source>
        <dbReference type="EMBL" id="CAI0629240.1"/>
    </source>
</evidence>
<comment type="caution">
    <text evidence="9">The sequence shown here is derived from an EMBL/GenBank/DDBJ whole genome shotgun (WGS) entry which is preliminary data.</text>
</comment>
<evidence type="ECO:0000256" key="6">
    <source>
        <dbReference type="SAM" id="MobiDB-lite"/>
    </source>
</evidence>
<comment type="subcellular location">
    <subcellularLocation>
        <location evidence="1">Nucleus</location>
    </subcellularLocation>
</comment>
<accession>A0AAV0S8U5</accession>
<evidence type="ECO:0000313" key="10">
    <source>
        <dbReference type="Proteomes" id="UP001154282"/>
    </source>
</evidence>
<dbReference type="InterPro" id="IPR000195">
    <property type="entry name" value="Rab-GAP-TBC_dom"/>
</dbReference>
<feature type="compositionally biased region" description="Basic and acidic residues" evidence="6">
    <location>
        <begin position="1"/>
        <end position="15"/>
    </location>
</feature>
<gene>
    <name evidence="9" type="ORF">LITE_LOCUS51937</name>
</gene>
<dbReference type="Proteomes" id="UP001154282">
    <property type="component" value="Unassembled WGS sequence"/>
</dbReference>
<feature type="domain" description="MADS-box" evidence="7">
    <location>
        <begin position="440"/>
        <end position="495"/>
    </location>
</feature>
<dbReference type="PRINTS" id="PR00404">
    <property type="entry name" value="MADSDOMAIN"/>
</dbReference>
<dbReference type="Gene3D" id="1.10.8.270">
    <property type="entry name" value="putative rabgap domain of human tbc1 domain family member 14 like domains"/>
    <property type="match status" value="1"/>
</dbReference>
<dbReference type="Gene3D" id="3.40.1810.10">
    <property type="entry name" value="Transcription factor, MADS-box"/>
    <property type="match status" value="1"/>
</dbReference>
<keyword evidence="5" id="KW-0539">Nucleus</keyword>
<dbReference type="AlphaFoldDB" id="A0AAV0S8U5"/>
<evidence type="ECO:0000256" key="3">
    <source>
        <dbReference type="ARBA" id="ARBA00023125"/>
    </source>
</evidence>
<proteinExistence type="predicted"/>
<evidence type="ECO:0000259" key="7">
    <source>
        <dbReference type="PROSITE" id="PS50066"/>
    </source>
</evidence>
<name>A0AAV0S8U5_9ROSI</name>
<protein>
    <recommendedName>
        <fullName evidence="11">Rab-GAP TBC domain-containing protein</fullName>
    </recommendedName>
</protein>
<dbReference type="Pfam" id="PF00319">
    <property type="entry name" value="SRF-TF"/>
    <property type="match status" value="1"/>
</dbReference>
<keyword evidence="3" id="KW-0238">DNA-binding</keyword>
<dbReference type="PANTHER" id="PTHR22957">
    <property type="entry name" value="TBC1 DOMAIN FAMILY MEMBER GTPASE-ACTIVATING PROTEIN"/>
    <property type="match status" value="1"/>
</dbReference>
<dbReference type="GO" id="GO:0006886">
    <property type="term" value="P:intracellular protein transport"/>
    <property type="evidence" value="ECO:0007669"/>
    <property type="project" value="TreeGrafter"/>
</dbReference>
<dbReference type="SUPFAM" id="SSF55455">
    <property type="entry name" value="SRF-like"/>
    <property type="match status" value="1"/>
</dbReference>
<dbReference type="SMART" id="SM00164">
    <property type="entry name" value="TBC"/>
    <property type="match status" value="1"/>
</dbReference>
<dbReference type="GO" id="GO:0003677">
    <property type="term" value="F:DNA binding"/>
    <property type="evidence" value="ECO:0007669"/>
    <property type="project" value="UniProtKB-KW"/>
</dbReference>
<evidence type="ECO:0008006" key="11">
    <source>
        <dbReference type="Google" id="ProtNLM"/>
    </source>
</evidence>
<reference evidence="9" key="1">
    <citation type="submission" date="2022-08" db="EMBL/GenBank/DDBJ databases">
        <authorList>
            <person name="Gutierrez-Valencia J."/>
        </authorList>
    </citation>
    <scope>NUCLEOTIDE SEQUENCE</scope>
</reference>
<evidence type="ECO:0000256" key="2">
    <source>
        <dbReference type="ARBA" id="ARBA00023015"/>
    </source>
</evidence>
<dbReference type="PROSITE" id="PS50086">
    <property type="entry name" value="TBC_RABGAP"/>
    <property type="match status" value="1"/>
</dbReference>
<dbReference type="InterPro" id="IPR002100">
    <property type="entry name" value="TF_MADSbox"/>
</dbReference>